<keyword evidence="2" id="KW-0472">Membrane</keyword>
<keyword evidence="2" id="KW-1133">Transmembrane helix</keyword>
<proteinExistence type="predicted"/>
<feature type="transmembrane region" description="Helical" evidence="2">
    <location>
        <begin position="185"/>
        <end position="211"/>
    </location>
</feature>
<gene>
    <name evidence="3" type="ORF">G7043_42985</name>
</gene>
<evidence type="ECO:0000256" key="1">
    <source>
        <dbReference type="SAM" id="MobiDB-lite"/>
    </source>
</evidence>
<reference evidence="3 4" key="1">
    <citation type="submission" date="2020-03" db="EMBL/GenBank/DDBJ databases">
        <title>Isolation and identification of active actinomycetes.</title>
        <authorList>
            <person name="Sun X."/>
        </authorList>
    </citation>
    <scope>NUCLEOTIDE SEQUENCE [LARGE SCALE GENOMIC DNA]</scope>
    <source>
        <strain evidence="3 4">NEAU-D13</strain>
    </source>
</reference>
<comment type="caution">
    <text evidence="3">The sequence shown here is derived from an EMBL/GenBank/DDBJ whole genome shotgun (WGS) entry which is preliminary data.</text>
</comment>
<evidence type="ECO:0000256" key="2">
    <source>
        <dbReference type="SAM" id="Phobius"/>
    </source>
</evidence>
<feature type="region of interest" description="Disordered" evidence="1">
    <location>
        <begin position="216"/>
        <end position="240"/>
    </location>
</feature>
<keyword evidence="2" id="KW-0812">Transmembrane</keyword>
<organism evidence="3 4">
    <name type="scientific">Lentzea alba</name>
    <dbReference type="NCBI Taxonomy" id="2714351"/>
    <lineage>
        <taxon>Bacteria</taxon>
        <taxon>Bacillati</taxon>
        <taxon>Actinomycetota</taxon>
        <taxon>Actinomycetes</taxon>
        <taxon>Pseudonocardiales</taxon>
        <taxon>Pseudonocardiaceae</taxon>
        <taxon>Lentzea</taxon>
    </lineage>
</organism>
<evidence type="ECO:0000313" key="3">
    <source>
        <dbReference type="EMBL" id="NGY65675.1"/>
    </source>
</evidence>
<feature type="transmembrane region" description="Helical" evidence="2">
    <location>
        <begin position="147"/>
        <end position="173"/>
    </location>
</feature>
<sequence>MIYWFSGALAAVLLLLAVAPRPAWVALAIAGAGAFAAVEAVPSAPPSWPGCPNGASACIQIGWYTGEEDHEPSFIRFLYDWPTVPAWLVVAGVLGWAIRRRSWRTAIASAVYGAAVFVMPYEAPIVLLAAAAAAIGPRRDAHYLAGVGLFALAWTDLPWTLLITITVTLALGIRAVATKNGVNAAAALVSLASAPLTPFLSAGVLLTTVLIRRTAARSAGTPNPRPARPDQPGTSPPPRP</sequence>
<dbReference type="AlphaFoldDB" id="A0A7C9VZ34"/>
<dbReference type="EMBL" id="JAAMPJ010000017">
    <property type="protein sequence ID" value="NGY65675.1"/>
    <property type="molecule type" value="Genomic_DNA"/>
</dbReference>
<protein>
    <submittedName>
        <fullName evidence="3">Uncharacterized protein</fullName>
    </submittedName>
</protein>
<keyword evidence="4" id="KW-1185">Reference proteome</keyword>
<dbReference type="RefSeq" id="WP_166054647.1">
    <property type="nucleotide sequence ID" value="NZ_JAAMPJ010000017.1"/>
</dbReference>
<name>A0A7C9VZ34_9PSEU</name>
<feature type="transmembrane region" description="Helical" evidence="2">
    <location>
        <begin position="110"/>
        <end position="135"/>
    </location>
</feature>
<feature type="transmembrane region" description="Helical" evidence="2">
    <location>
        <begin position="81"/>
        <end position="98"/>
    </location>
</feature>
<accession>A0A7C9VZ34</accession>
<evidence type="ECO:0000313" key="4">
    <source>
        <dbReference type="Proteomes" id="UP000481360"/>
    </source>
</evidence>
<dbReference type="Proteomes" id="UP000481360">
    <property type="component" value="Unassembled WGS sequence"/>
</dbReference>